<dbReference type="Gene3D" id="1.10.1170.10">
    <property type="entry name" value="Inhibitor Of Apoptosis Protein (2mihbC-IAP-1), Chain A"/>
    <property type="match status" value="2"/>
</dbReference>
<dbReference type="GO" id="GO:0005737">
    <property type="term" value="C:cytoplasm"/>
    <property type="evidence" value="ECO:0007669"/>
    <property type="project" value="TreeGrafter"/>
</dbReference>
<dbReference type="Proteomes" id="UP000663824">
    <property type="component" value="Unassembled WGS sequence"/>
</dbReference>
<evidence type="ECO:0000313" key="8">
    <source>
        <dbReference type="EMBL" id="CAF4175609.1"/>
    </source>
</evidence>
<dbReference type="InterPro" id="IPR013083">
    <property type="entry name" value="Znf_RING/FYVE/PHD"/>
</dbReference>
<comment type="similarity">
    <text evidence="1">Belongs to the IAP family.</text>
</comment>
<feature type="domain" description="RING-type" evidence="6">
    <location>
        <begin position="375"/>
        <end position="410"/>
    </location>
</feature>
<dbReference type="InterPro" id="IPR001841">
    <property type="entry name" value="Znf_RING"/>
</dbReference>
<evidence type="ECO:0000256" key="4">
    <source>
        <dbReference type="ARBA" id="ARBA00022833"/>
    </source>
</evidence>
<organism evidence="7 9">
    <name type="scientific">Rotaria magnacalcarata</name>
    <dbReference type="NCBI Taxonomy" id="392030"/>
    <lineage>
        <taxon>Eukaryota</taxon>
        <taxon>Metazoa</taxon>
        <taxon>Spiralia</taxon>
        <taxon>Gnathifera</taxon>
        <taxon>Rotifera</taxon>
        <taxon>Eurotatoria</taxon>
        <taxon>Bdelloidea</taxon>
        <taxon>Philodinida</taxon>
        <taxon>Philodinidae</taxon>
        <taxon>Rotaria</taxon>
    </lineage>
</organism>
<keyword evidence="2" id="KW-0479">Metal-binding</keyword>
<keyword evidence="3 5" id="KW-0863">Zinc-finger</keyword>
<dbReference type="PROSITE" id="PS50143">
    <property type="entry name" value="BIR_REPEAT_2"/>
    <property type="match status" value="2"/>
</dbReference>
<evidence type="ECO:0000256" key="5">
    <source>
        <dbReference type="PROSITE-ProRule" id="PRU00175"/>
    </source>
</evidence>
<dbReference type="EMBL" id="CAJNRE010017749">
    <property type="protein sequence ID" value="CAF2156938.1"/>
    <property type="molecule type" value="Genomic_DNA"/>
</dbReference>
<dbReference type="InterPro" id="IPR050784">
    <property type="entry name" value="IAP"/>
</dbReference>
<dbReference type="AlphaFoldDB" id="A0A816YFX3"/>
<name>A0A816YFX3_9BILA</name>
<gene>
    <name evidence="7" type="ORF">MBJ925_LOCUS32459</name>
    <name evidence="8" type="ORF">SMN809_LOCUS20793</name>
</gene>
<dbReference type="GO" id="GO:0031398">
    <property type="term" value="P:positive regulation of protein ubiquitination"/>
    <property type="evidence" value="ECO:0007669"/>
    <property type="project" value="TreeGrafter"/>
</dbReference>
<dbReference type="Proteomes" id="UP000676336">
    <property type="component" value="Unassembled WGS sequence"/>
</dbReference>
<reference evidence="7" key="1">
    <citation type="submission" date="2021-02" db="EMBL/GenBank/DDBJ databases">
        <authorList>
            <person name="Nowell W R."/>
        </authorList>
    </citation>
    <scope>NUCLEOTIDE SEQUENCE</scope>
</reference>
<dbReference type="SMART" id="SM00238">
    <property type="entry name" value="BIR"/>
    <property type="match status" value="2"/>
</dbReference>
<dbReference type="GO" id="GO:0051726">
    <property type="term" value="P:regulation of cell cycle"/>
    <property type="evidence" value="ECO:0007669"/>
    <property type="project" value="TreeGrafter"/>
</dbReference>
<dbReference type="Gene3D" id="3.30.40.10">
    <property type="entry name" value="Zinc/RING finger domain, C3HC4 (zinc finger)"/>
    <property type="match status" value="1"/>
</dbReference>
<evidence type="ECO:0000256" key="1">
    <source>
        <dbReference type="ARBA" id="ARBA00006672"/>
    </source>
</evidence>
<evidence type="ECO:0000259" key="6">
    <source>
        <dbReference type="PROSITE" id="PS50089"/>
    </source>
</evidence>
<dbReference type="SUPFAM" id="SSF57924">
    <property type="entry name" value="Inhibitor of apoptosis (IAP) repeat"/>
    <property type="match status" value="2"/>
</dbReference>
<protein>
    <recommendedName>
        <fullName evidence="6">RING-type domain-containing protein</fullName>
    </recommendedName>
</protein>
<accession>A0A816YFX3</accession>
<dbReference type="EMBL" id="CAJOBI010014235">
    <property type="protein sequence ID" value="CAF4175609.1"/>
    <property type="molecule type" value="Genomic_DNA"/>
</dbReference>
<evidence type="ECO:0000313" key="7">
    <source>
        <dbReference type="EMBL" id="CAF2156938.1"/>
    </source>
</evidence>
<keyword evidence="4" id="KW-0862">Zinc</keyword>
<dbReference type="FunFam" id="1.10.1170.10:FF:000002">
    <property type="entry name" value="Baculoviral IAP repeat containing 7"/>
    <property type="match status" value="1"/>
</dbReference>
<dbReference type="PANTHER" id="PTHR10044">
    <property type="entry name" value="INHIBITOR OF APOPTOSIS"/>
    <property type="match status" value="1"/>
</dbReference>
<dbReference type="PANTHER" id="PTHR10044:SF139">
    <property type="entry name" value="DEATH-ASSOCIATED INHIBITOR OF APOPTOSIS 2"/>
    <property type="match status" value="1"/>
</dbReference>
<evidence type="ECO:0000256" key="3">
    <source>
        <dbReference type="ARBA" id="ARBA00022771"/>
    </source>
</evidence>
<proteinExistence type="inferred from homology"/>
<dbReference type="Pfam" id="PF13920">
    <property type="entry name" value="zf-C3HC4_3"/>
    <property type="match status" value="1"/>
</dbReference>
<evidence type="ECO:0000256" key="2">
    <source>
        <dbReference type="ARBA" id="ARBA00022723"/>
    </source>
</evidence>
<dbReference type="GO" id="GO:0043027">
    <property type="term" value="F:cysteine-type endopeptidase inhibitor activity involved in apoptotic process"/>
    <property type="evidence" value="ECO:0007669"/>
    <property type="project" value="TreeGrafter"/>
</dbReference>
<dbReference type="PROSITE" id="PS50089">
    <property type="entry name" value="ZF_RING_2"/>
    <property type="match status" value="1"/>
</dbReference>
<dbReference type="GO" id="GO:0043066">
    <property type="term" value="P:negative regulation of apoptotic process"/>
    <property type="evidence" value="ECO:0007669"/>
    <property type="project" value="TreeGrafter"/>
</dbReference>
<dbReference type="GO" id="GO:0005634">
    <property type="term" value="C:nucleus"/>
    <property type="evidence" value="ECO:0007669"/>
    <property type="project" value="TreeGrafter"/>
</dbReference>
<dbReference type="GO" id="GO:0061630">
    <property type="term" value="F:ubiquitin protein ligase activity"/>
    <property type="evidence" value="ECO:0007669"/>
    <property type="project" value="TreeGrafter"/>
</dbReference>
<comment type="caution">
    <text evidence="7">The sequence shown here is derived from an EMBL/GenBank/DDBJ whole genome shotgun (WGS) entry which is preliminary data.</text>
</comment>
<sequence length="421" mass="47334">MIEAGFFNCNVGDRVICLYCNIICQQWTPNTDNPVEIHKTLSPKCPYVLAILDRQQLSAIRVMNDQFTRDNLTGTMNVDTLRCGDIVNTIACHENYMEIPRRYTSFATFPTENLPSVENLVKAGFFYTGSKTIVTCFYCNGSLQNWGANDNPMIEHARWFPHCGYAKQLCGAELYRKIQESKRAQQEKVCINESTKLCENEGSSNSKGQLTIPDESTLSRLVAARLDLPISQYILKLKFKLSIIKRCWEDQLKFKHEDFLDECDLFVACIILLKQIEKIDGKKENIIVPSVKMNQIRDLTQAEMHTRAQVACAATLTDSLNHTDDNKSTFSESVVGETTSKTMSVKTKEKQDTKAEKVVSPGKNPVNVSSSSQACVLCLEEERSLACLPCGHLATCVPCGHSLRSCPICRTAINSYVRIYT</sequence>
<dbReference type="InterPro" id="IPR001370">
    <property type="entry name" value="BIR_rpt"/>
</dbReference>
<dbReference type="CDD" id="cd00022">
    <property type="entry name" value="BIR"/>
    <property type="match status" value="1"/>
</dbReference>
<evidence type="ECO:0000313" key="9">
    <source>
        <dbReference type="Proteomes" id="UP000663824"/>
    </source>
</evidence>
<dbReference type="Pfam" id="PF00653">
    <property type="entry name" value="BIR"/>
    <property type="match status" value="2"/>
</dbReference>
<dbReference type="GO" id="GO:0008270">
    <property type="term" value="F:zinc ion binding"/>
    <property type="evidence" value="ECO:0007669"/>
    <property type="project" value="UniProtKB-KW"/>
</dbReference>